<reference evidence="7" key="1">
    <citation type="submission" date="2014-12" db="EMBL/GenBank/DDBJ databases">
        <title>Parallel Evolution in Life History Adaptation Evident in the Tissue-Specific Poeciliopsis prolifica transcriptome.</title>
        <authorList>
            <person name="Jue N.K."/>
            <person name="Foley R.J."/>
            <person name="Obergfell C."/>
            <person name="Reznick D.N."/>
            <person name="O'Neill R.J."/>
            <person name="O'Neill M.J."/>
        </authorList>
    </citation>
    <scope>NUCLEOTIDE SEQUENCE</scope>
</reference>
<organism evidence="7">
    <name type="scientific">Poeciliopsis prolifica</name>
    <name type="common">blackstripe livebearer</name>
    <dbReference type="NCBI Taxonomy" id="188132"/>
    <lineage>
        <taxon>Eukaryota</taxon>
        <taxon>Metazoa</taxon>
        <taxon>Chordata</taxon>
        <taxon>Craniata</taxon>
        <taxon>Vertebrata</taxon>
        <taxon>Euteleostomi</taxon>
        <taxon>Actinopterygii</taxon>
        <taxon>Neopterygii</taxon>
        <taxon>Teleostei</taxon>
        <taxon>Neoteleostei</taxon>
        <taxon>Acanthomorphata</taxon>
        <taxon>Ovalentaria</taxon>
        <taxon>Atherinomorphae</taxon>
        <taxon>Cyprinodontiformes</taxon>
        <taxon>Poeciliidae</taxon>
        <taxon>Poeciliinae</taxon>
        <taxon>Poeciliopsis</taxon>
    </lineage>
</organism>
<evidence type="ECO:0000256" key="5">
    <source>
        <dbReference type="SAM" id="MobiDB-lite"/>
    </source>
</evidence>
<dbReference type="PROSITE" id="PS50089">
    <property type="entry name" value="ZF_RING_2"/>
    <property type="match status" value="1"/>
</dbReference>
<dbReference type="GO" id="GO:0016567">
    <property type="term" value="P:protein ubiquitination"/>
    <property type="evidence" value="ECO:0007669"/>
    <property type="project" value="TreeGrafter"/>
</dbReference>
<dbReference type="InterPro" id="IPR027370">
    <property type="entry name" value="Znf-RING_euk"/>
</dbReference>
<dbReference type="Gene3D" id="3.30.40.10">
    <property type="entry name" value="Zinc/RING finger domain, C3HC4 (zinc finger)"/>
    <property type="match status" value="1"/>
</dbReference>
<keyword evidence="1" id="KW-0479">Metal-binding</keyword>
<dbReference type="Pfam" id="PF13445">
    <property type="entry name" value="zf-RING_UBOX"/>
    <property type="match status" value="1"/>
</dbReference>
<dbReference type="EMBL" id="GBYX01475016">
    <property type="protein sequence ID" value="JAO06656.1"/>
    <property type="molecule type" value="Transcribed_RNA"/>
</dbReference>
<evidence type="ECO:0000256" key="3">
    <source>
        <dbReference type="ARBA" id="ARBA00022833"/>
    </source>
</evidence>
<dbReference type="AlphaFoldDB" id="A0A0S7EUF1"/>
<dbReference type="InterPro" id="IPR013083">
    <property type="entry name" value="Znf_RING/FYVE/PHD"/>
</dbReference>
<feature type="region of interest" description="Disordered" evidence="5">
    <location>
        <begin position="105"/>
        <end position="131"/>
    </location>
</feature>
<feature type="domain" description="RING-type" evidence="6">
    <location>
        <begin position="24"/>
        <end position="71"/>
    </location>
</feature>
<proteinExistence type="predicted"/>
<accession>A0A0S7EUF1</accession>
<dbReference type="InterPro" id="IPR001841">
    <property type="entry name" value="Znf_RING"/>
</dbReference>
<evidence type="ECO:0000256" key="1">
    <source>
        <dbReference type="ARBA" id="ARBA00022723"/>
    </source>
</evidence>
<evidence type="ECO:0000256" key="4">
    <source>
        <dbReference type="PROSITE-ProRule" id="PRU00175"/>
    </source>
</evidence>
<dbReference type="PROSITE" id="PS00518">
    <property type="entry name" value="ZF_RING_1"/>
    <property type="match status" value="1"/>
</dbReference>
<evidence type="ECO:0000259" key="6">
    <source>
        <dbReference type="PROSITE" id="PS50089"/>
    </source>
</evidence>
<dbReference type="GO" id="GO:0061630">
    <property type="term" value="F:ubiquitin protein ligase activity"/>
    <property type="evidence" value="ECO:0007669"/>
    <property type="project" value="TreeGrafter"/>
</dbReference>
<keyword evidence="2 4" id="KW-0863">Zinc-finger</keyword>
<dbReference type="SMART" id="SM00184">
    <property type="entry name" value="RING"/>
    <property type="match status" value="1"/>
</dbReference>
<evidence type="ECO:0000313" key="7">
    <source>
        <dbReference type="EMBL" id="JAO06656.1"/>
    </source>
</evidence>
<protein>
    <submittedName>
        <fullName evidence="7">RN223</fullName>
    </submittedName>
</protein>
<dbReference type="InterPro" id="IPR051435">
    <property type="entry name" value="RING_finger_E3_ubiq-ligases"/>
</dbReference>
<dbReference type="GO" id="GO:0008270">
    <property type="term" value="F:zinc ion binding"/>
    <property type="evidence" value="ECO:0007669"/>
    <property type="project" value="UniProtKB-KW"/>
</dbReference>
<dbReference type="InterPro" id="IPR017907">
    <property type="entry name" value="Znf_RING_CS"/>
</dbReference>
<dbReference type="SUPFAM" id="SSF57850">
    <property type="entry name" value="RING/U-box"/>
    <property type="match status" value="1"/>
</dbReference>
<gene>
    <name evidence="7" type="primary">RN223</name>
</gene>
<evidence type="ECO:0000256" key="2">
    <source>
        <dbReference type="ARBA" id="ARBA00022771"/>
    </source>
</evidence>
<keyword evidence="3" id="KW-0862">Zinc</keyword>
<dbReference type="PANTHER" id="PTHR22791">
    <property type="entry name" value="RING-TYPE DOMAIN-CONTAINING PROTEIN"/>
    <property type="match status" value="1"/>
</dbReference>
<dbReference type="PANTHER" id="PTHR22791:SF17">
    <property type="entry name" value="RING-TYPE DOMAIN-CONTAINING PROTEIN"/>
    <property type="match status" value="1"/>
</dbReference>
<name>A0A0S7EUF1_9TELE</name>
<sequence>MADDVHGQSGSAFAQSNEQEEYECKICYNHYDLDRRVPKELSCSHTFCLECLETLHSREGRGWRVGCPVCRHRTPVREYQVENLRTTGRCARLFRLESISVRAPQTRKSNRQVRPGLQPQRNAVRPARTSPLPRAACAPSSPSSPWCCFYFWASFSCTISTT</sequence>